<dbReference type="EMBL" id="SNXR01000013">
    <property type="protein sequence ID" value="TDP59315.1"/>
    <property type="molecule type" value="Genomic_DNA"/>
</dbReference>
<feature type="transmembrane region" description="Helical" evidence="1">
    <location>
        <begin position="185"/>
        <end position="204"/>
    </location>
</feature>
<organism evidence="2 3">
    <name type="scientific">Flavobacterium dankookense</name>
    <dbReference type="NCBI Taxonomy" id="706186"/>
    <lineage>
        <taxon>Bacteria</taxon>
        <taxon>Pseudomonadati</taxon>
        <taxon>Bacteroidota</taxon>
        <taxon>Flavobacteriia</taxon>
        <taxon>Flavobacteriales</taxon>
        <taxon>Flavobacteriaceae</taxon>
        <taxon>Flavobacterium</taxon>
    </lineage>
</organism>
<feature type="transmembrane region" description="Helical" evidence="1">
    <location>
        <begin position="158"/>
        <end position="179"/>
    </location>
</feature>
<dbReference type="RefSeq" id="WP_133532851.1">
    <property type="nucleotide sequence ID" value="NZ_SNXR01000013.1"/>
</dbReference>
<name>A0A4R6QAQ4_9FLAO</name>
<evidence type="ECO:0000313" key="3">
    <source>
        <dbReference type="Proteomes" id="UP000295260"/>
    </source>
</evidence>
<comment type="caution">
    <text evidence="2">The sequence shown here is derived from an EMBL/GenBank/DDBJ whole genome shotgun (WGS) entry which is preliminary data.</text>
</comment>
<gene>
    <name evidence="2" type="ORF">BC748_1562</name>
</gene>
<accession>A0A4R6QAQ4</accession>
<sequence>METIFTILLIIHIIAGSIGLLTGTINIIKKKGDKAHKNVGKFFFYSMLINGFAGLVISLIHRNDFLLIVAVFSIYMVATGQRFLSLKQLHKEQKPKTIDWILTYTMLVFAFLFIIYGSYLLINKVNFGIVLLVFGVVSCLMAIKDIKVYKGNIKEKNYWLLLHIQRMVGSYIAALTAFIVVNNHFLPGIVGWLLPTVIFTPLIVKWTKQYRVQI</sequence>
<feature type="transmembrane region" description="Helical" evidence="1">
    <location>
        <begin position="66"/>
        <end position="85"/>
    </location>
</feature>
<keyword evidence="1" id="KW-0812">Transmembrane</keyword>
<dbReference type="AlphaFoldDB" id="A0A4R6QAQ4"/>
<reference evidence="2 3" key="1">
    <citation type="submission" date="2019-03" db="EMBL/GenBank/DDBJ databases">
        <title>Genomic Encyclopedia of Archaeal and Bacterial Type Strains, Phase II (KMG-II): from individual species to whole genera.</title>
        <authorList>
            <person name="Goeker M."/>
        </authorList>
    </citation>
    <scope>NUCLEOTIDE SEQUENCE [LARGE SCALE GENOMIC DNA]</scope>
    <source>
        <strain evidence="2 3">DSM 25687</strain>
    </source>
</reference>
<keyword evidence="1" id="KW-0472">Membrane</keyword>
<feature type="transmembrane region" description="Helical" evidence="1">
    <location>
        <begin position="6"/>
        <end position="28"/>
    </location>
</feature>
<dbReference type="Proteomes" id="UP000295260">
    <property type="component" value="Unassembled WGS sequence"/>
</dbReference>
<proteinExistence type="predicted"/>
<feature type="transmembrane region" description="Helical" evidence="1">
    <location>
        <begin position="125"/>
        <end position="146"/>
    </location>
</feature>
<dbReference type="OrthoDB" id="1162022at2"/>
<feature type="transmembrane region" description="Helical" evidence="1">
    <location>
        <begin position="97"/>
        <end position="119"/>
    </location>
</feature>
<keyword evidence="3" id="KW-1185">Reference proteome</keyword>
<keyword evidence="1" id="KW-1133">Transmembrane helix</keyword>
<evidence type="ECO:0000313" key="2">
    <source>
        <dbReference type="EMBL" id="TDP59315.1"/>
    </source>
</evidence>
<protein>
    <submittedName>
        <fullName evidence="2">Putative membrane protein DUF2306</fullName>
    </submittedName>
</protein>
<feature type="transmembrane region" description="Helical" evidence="1">
    <location>
        <begin position="40"/>
        <end position="60"/>
    </location>
</feature>
<evidence type="ECO:0000256" key="1">
    <source>
        <dbReference type="SAM" id="Phobius"/>
    </source>
</evidence>